<dbReference type="PANTHER" id="PTHR43791:SF103">
    <property type="entry name" value="MAJOR FACILITATOR SUPERFAMILY (MFS) PROFILE DOMAIN-CONTAINING PROTEIN-RELATED"/>
    <property type="match status" value="1"/>
</dbReference>
<evidence type="ECO:0000313" key="9">
    <source>
        <dbReference type="Proteomes" id="UP001138500"/>
    </source>
</evidence>
<comment type="caution">
    <text evidence="8">The sequence shown here is derived from an EMBL/GenBank/DDBJ whole genome shotgun (WGS) entry which is preliminary data.</text>
</comment>
<feature type="transmembrane region" description="Helical" evidence="7">
    <location>
        <begin position="379"/>
        <end position="398"/>
    </location>
</feature>
<dbReference type="Pfam" id="PF07690">
    <property type="entry name" value="MFS_1"/>
    <property type="match status" value="1"/>
</dbReference>
<feature type="transmembrane region" description="Helical" evidence="7">
    <location>
        <begin position="212"/>
        <end position="234"/>
    </location>
</feature>
<dbReference type="AlphaFoldDB" id="A0A9W7STY2"/>
<feature type="transmembrane region" description="Helical" evidence="7">
    <location>
        <begin position="183"/>
        <end position="203"/>
    </location>
</feature>
<feature type="transmembrane region" description="Helical" evidence="7">
    <location>
        <begin position="315"/>
        <end position="338"/>
    </location>
</feature>
<gene>
    <name evidence="8" type="ORF">Tdes44962_MAKER02301</name>
</gene>
<dbReference type="PANTHER" id="PTHR43791">
    <property type="entry name" value="PERMEASE-RELATED"/>
    <property type="match status" value="1"/>
</dbReference>
<feature type="region of interest" description="Disordered" evidence="6">
    <location>
        <begin position="1"/>
        <end position="21"/>
    </location>
</feature>
<dbReference type="SUPFAM" id="SSF103473">
    <property type="entry name" value="MFS general substrate transporter"/>
    <property type="match status" value="1"/>
</dbReference>
<evidence type="ECO:0000256" key="4">
    <source>
        <dbReference type="ARBA" id="ARBA00022989"/>
    </source>
</evidence>
<dbReference type="InterPro" id="IPR036259">
    <property type="entry name" value="MFS_trans_sf"/>
</dbReference>
<evidence type="ECO:0000256" key="5">
    <source>
        <dbReference type="ARBA" id="ARBA00023136"/>
    </source>
</evidence>
<dbReference type="OrthoDB" id="6730379at2759"/>
<protein>
    <submittedName>
        <fullName evidence="8">Major Facilitator Superfamily pantothenate transporter</fullName>
    </submittedName>
</protein>
<reference evidence="8 9" key="1">
    <citation type="journal article" date="2018" name="IMA Fungus">
        <title>IMA Genome-F 10: Nine draft genome sequences of Claviceps purpurea s.lat., including C. arundinis, C. humidiphila, and C. cf. spartinae, pseudomolecules for the pitch canker pathogen Fusarium circinatum, draft genome of Davidsoniella eucalypti, Grosmannia galeiformis, Quambalaria eucalypti, and Teratosphaeria destructans.</title>
        <authorList>
            <person name="Wingfield B.D."/>
            <person name="Liu M."/>
            <person name="Nguyen H.D."/>
            <person name="Lane F.A."/>
            <person name="Morgan S.W."/>
            <person name="De Vos L."/>
            <person name="Wilken P.M."/>
            <person name="Duong T.A."/>
            <person name="Aylward J."/>
            <person name="Coetzee M.P."/>
            <person name="Dadej K."/>
            <person name="De Beer Z.W."/>
            <person name="Findlay W."/>
            <person name="Havenga M."/>
            <person name="Kolarik M."/>
            <person name="Menzies J.G."/>
            <person name="Naidoo K."/>
            <person name="Pochopski O."/>
            <person name="Shoukouhi P."/>
            <person name="Santana Q.C."/>
            <person name="Seifert K.A."/>
            <person name="Soal N."/>
            <person name="Steenkamp E.T."/>
            <person name="Tatham C.T."/>
            <person name="van der Nest M.A."/>
            <person name="Wingfield M.J."/>
        </authorList>
    </citation>
    <scope>NUCLEOTIDE SEQUENCE [LARGE SCALE GENOMIC DNA]</scope>
    <source>
        <strain evidence="8">CMW44962</strain>
    </source>
</reference>
<keyword evidence="9" id="KW-1185">Reference proteome</keyword>
<feature type="transmembrane region" description="Helical" evidence="7">
    <location>
        <begin position="404"/>
        <end position="426"/>
    </location>
</feature>
<accession>A0A9W7STY2</accession>
<evidence type="ECO:0000313" key="8">
    <source>
        <dbReference type="EMBL" id="KAH9828873.1"/>
    </source>
</evidence>
<evidence type="ECO:0000256" key="3">
    <source>
        <dbReference type="ARBA" id="ARBA00022692"/>
    </source>
</evidence>
<feature type="transmembrane region" description="Helical" evidence="7">
    <location>
        <begin position="246"/>
        <end position="266"/>
    </location>
</feature>
<organism evidence="8 9">
    <name type="scientific">Teratosphaeria destructans</name>
    <dbReference type="NCBI Taxonomy" id="418781"/>
    <lineage>
        <taxon>Eukaryota</taxon>
        <taxon>Fungi</taxon>
        <taxon>Dikarya</taxon>
        <taxon>Ascomycota</taxon>
        <taxon>Pezizomycotina</taxon>
        <taxon>Dothideomycetes</taxon>
        <taxon>Dothideomycetidae</taxon>
        <taxon>Mycosphaerellales</taxon>
        <taxon>Teratosphaeriaceae</taxon>
        <taxon>Teratosphaeria</taxon>
    </lineage>
</organism>
<dbReference type="GO" id="GO:0016020">
    <property type="term" value="C:membrane"/>
    <property type="evidence" value="ECO:0007669"/>
    <property type="project" value="UniProtKB-SubCell"/>
</dbReference>
<feature type="transmembrane region" description="Helical" evidence="7">
    <location>
        <begin position="465"/>
        <end position="488"/>
    </location>
</feature>
<feature type="transmembrane region" description="Helical" evidence="7">
    <location>
        <begin position="150"/>
        <end position="171"/>
    </location>
</feature>
<keyword evidence="5 7" id="KW-0472">Membrane</keyword>
<proteinExistence type="predicted"/>
<evidence type="ECO:0000256" key="7">
    <source>
        <dbReference type="SAM" id="Phobius"/>
    </source>
</evidence>
<dbReference type="InterPro" id="IPR011701">
    <property type="entry name" value="MFS"/>
</dbReference>
<evidence type="ECO:0000256" key="1">
    <source>
        <dbReference type="ARBA" id="ARBA00004141"/>
    </source>
</evidence>
<keyword evidence="2" id="KW-0813">Transport</keyword>
<evidence type="ECO:0000256" key="2">
    <source>
        <dbReference type="ARBA" id="ARBA00022448"/>
    </source>
</evidence>
<keyword evidence="3 7" id="KW-0812">Transmembrane</keyword>
<reference evidence="8 9" key="2">
    <citation type="journal article" date="2021" name="Curr. Genet.">
        <title>Genetic response to nitrogen starvation in the aggressive Eucalyptus foliar pathogen Teratosphaeria destructans.</title>
        <authorList>
            <person name="Havenga M."/>
            <person name="Wingfield B.D."/>
            <person name="Wingfield M.J."/>
            <person name="Dreyer L.L."/>
            <person name="Roets F."/>
            <person name="Aylward J."/>
        </authorList>
    </citation>
    <scope>NUCLEOTIDE SEQUENCE [LARGE SCALE GENOMIC DNA]</scope>
    <source>
        <strain evidence="8">CMW44962</strain>
    </source>
</reference>
<keyword evidence="4 7" id="KW-1133">Transmembrane helix</keyword>
<dbReference type="Proteomes" id="UP001138500">
    <property type="component" value="Unassembled WGS sequence"/>
</dbReference>
<comment type="subcellular location">
    <subcellularLocation>
        <location evidence="1">Membrane</location>
        <topology evidence="1">Multi-pass membrane protein</topology>
    </subcellularLocation>
</comment>
<feature type="transmembrane region" description="Helical" evidence="7">
    <location>
        <begin position="438"/>
        <end position="459"/>
    </location>
</feature>
<dbReference type="EMBL" id="RIBY02001445">
    <property type="protein sequence ID" value="KAH9828873.1"/>
    <property type="molecule type" value="Genomic_DNA"/>
</dbReference>
<feature type="transmembrane region" description="Helical" evidence="7">
    <location>
        <begin position="350"/>
        <end position="372"/>
    </location>
</feature>
<dbReference type="GO" id="GO:0022857">
    <property type="term" value="F:transmembrane transporter activity"/>
    <property type="evidence" value="ECO:0007669"/>
    <property type="project" value="InterPro"/>
</dbReference>
<name>A0A9W7STY2_9PEZI</name>
<sequence length="526" mass="58798">MQGDPEAKRILSDVRDSSDEGKTVDYENAHIYKVRPEDDARVRRKIDMVVLPMVRLYSTPQSTMISRLTITDVPRLYAVPVQKHPENTTYATIVFTQFLDKQSLAYASVYGLITDLKLTHHQFSWLTSCFFLSQLVSEWPFIYLMSRLPLAKFVGVTIIIWGGICMCLAAPQNFAGFATVRCLLGFAEGAVSPAFITITSIWYRKNEHPLRVAMWVTCNGVAQIVGSLMMYGIGEQKLLTMAAWRVMFMVCGGITIFAGILFLFAMPSGPEHAWFLDAEERKIAAMRLASEHDGGDKTDFSMKQFMEALTDQRTYLTFMFGLLVTMGSPVLTFVSLIIKGLGYTGGETLLYSSPSGAVQIAFVWLGVAGCWFYPNKRSLIVLLISIVPLVGCILLTVLPKSTGWGKIVAAWLASVISSQFSILMSLSASNVRGNTKKAFVNAVFFVGYCTGGVAAPQLWTKPPRYLNGVICALVNWCLVYVFVPYYWWTCRRENKRRDRLYGEGMGAFVAGADMTDKEDRAFRYTT</sequence>
<dbReference type="Gene3D" id="1.20.1250.20">
    <property type="entry name" value="MFS general substrate transporter like domains"/>
    <property type="match status" value="1"/>
</dbReference>
<evidence type="ECO:0000256" key="6">
    <source>
        <dbReference type="SAM" id="MobiDB-lite"/>
    </source>
</evidence>